<dbReference type="AlphaFoldDB" id="A0AA38I5E2"/>
<keyword evidence="2" id="KW-1185">Reference proteome</keyword>
<protein>
    <submittedName>
        <fullName evidence="1">Uncharacterized protein</fullName>
    </submittedName>
</protein>
<organism evidence="1 2">
    <name type="scientific">Zophobas morio</name>
    <dbReference type="NCBI Taxonomy" id="2755281"/>
    <lineage>
        <taxon>Eukaryota</taxon>
        <taxon>Metazoa</taxon>
        <taxon>Ecdysozoa</taxon>
        <taxon>Arthropoda</taxon>
        <taxon>Hexapoda</taxon>
        <taxon>Insecta</taxon>
        <taxon>Pterygota</taxon>
        <taxon>Neoptera</taxon>
        <taxon>Endopterygota</taxon>
        <taxon>Coleoptera</taxon>
        <taxon>Polyphaga</taxon>
        <taxon>Cucujiformia</taxon>
        <taxon>Tenebrionidae</taxon>
        <taxon>Zophobas</taxon>
    </lineage>
</organism>
<name>A0AA38I5E2_9CUCU</name>
<evidence type="ECO:0000313" key="1">
    <source>
        <dbReference type="EMBL" id="KAJ3647219.1"/>
    </source>
</evidence>
<proteinExistence type="predicted"/>
<evidence type="ECO:0000313" key="2">
    <source>
        <dbReference type="Proteomes" id="UP001168821"/>
    </source>
</evidence>
<reference evidence="1" key="1">
    <citation type="journal article" date="2023" name="G3 (Bethesda)">
        <title>Whole genome assemblies of Zophobas morio and Tenebrio molitor.</title>
        <authorList>
            <person name="Kaur S."/>
            <person name="Stinson S.A."/>
            <person name="diCenzo G.C."/>
        </authorList>
    </citation>
    <scope>NUCLEOTIDE SEQUENCE</scope>
    <source>
        <strain evidence="1">QUZm001</strain>
    </source>
</reference>
<dbReference type="Proteomes" id="UP001168821">
    <property type="component" value="Unassembled WGS sequence"/>
</dbReference>
<sequence length="121" mass="13669">MARFNELRIGILREFPTDGFFGWKSPMTEFKCNGLDFKTHLDKTRPSISAGLCWSPGDGIRRDLSGRGEGFFYCGEERQGGMGTGNARRKGKWDLDGFPKKKKKKIVKAFLSQQISGEELD</sequence>
<gene>
    <name evidence="1" type="ORF">Zmor_024749</name>
</gene>
<comment type="caution">
    <text evidence="1">The sequence shown here is derived from an EMBL/GenBank/DDBJ whole genome shotgun (WGS) entry which is preliminary data.</text>
</comment>
<accession>A0AA38I5E2</accession>
<dbReference type="EMBL" id="JALNTZ010000007">
    <property type="protein sequence ID" value="KAJ3647219.1"/>
    <property type="molecule type" value="Genomic_DNA"/>
</dbReference>